<keyword evidence="3" id="KW-0813">Transport</keyword>
<reference evidence="9" key="1">
    <citation type="journal article" date="2021" name="PeerJ">
        <title>Extensive microbial diversity within the chicken gut microbiome revealed by metagenomics and culture.</title>
        <authorList>
            <person name="Gilroy R."/>
            <person name="Ravi A."/>
            <person name="Getino M."/>
            <person name="Pursley I."/>
            <person name="Horton D.L."/>
            <person name="Alikhan N.F."/>
            <person name="Baker D."/>
            <person name="Gharbi K."/>
            <person name="Hall N."/>
            <person name="Watson M."/>
            <person name="Adriaenssens E.M."/>
            <person name="Foster-Nyarko E."/>
            <person name="Jarju S."/>
            <person name="Secka A."/>
            <person name="Antonio M."/>
            <person name="Oren A."/>
            <person name="Chaudhuri R.R."/>
            <person name="La Ragione R."/>
            <person name="Hildebrand F."/>
            <person name="Pallen M.J."/>
        </authorList>
    </citation>
    <scope>NUCLEOTIDE SEQUENCE</scope>
    <source>
        <strain evidence="9">12435</strain>
    </source>
</reference>
<dbReference type="InterPro" id="IPR020846">
    <property type="entry name" value="MFS_dom"/>
</dbReference>
<comment type="caution">
    <text evidence="9">The sequence shown here is derived from an EMBL/GenBank/DDBJ whole genome shotgun (WGS) entry which is preliminary data.</text>
</comment>
<evidence type="ECO:0000259" key="8">
    <source>
        <dbReference type="PROSITE" id="PS50850"/>
    </source>
</evidence>
<sequence>MSSLLIAVIYLAFISLGLPDSLLGSAWPVMHADIGASVSSAGIVTMIISAGTIVSALSTNKLVSVMGTPVVTAISVLLTAAAILAFSFATSFWQLCVFAVPYGLGAGAIDTSLNNFVAKHLSSRHMSWLHCCWGIGAMTGPYVMGYALTGAGGWHGGYRIIAAVQLVLTLVMFISVPRWRKAENGASVGEDEREEALSPLRTFRLKGAVFAFIAAMLYFAIEQLPIVWASTYFTEVWSLDADTAAFLASLFYIGITVGRGASGFVSGRAGDKLMIRTGIIAVLVGAALIAFAALVGAFALSVIGFLLVGLGCAPVFPSLLHSVPGNFGKKYSGSVIGVTMAFSYTGMIFTPVLFGKLAELTTIELLPFGVMLLAAGVYFFTEMMNFKVKKNAL</sequence>
<evidence type="ECO:0000313" key="10">
    <source>
        <dbReference type="Proteomes" id="UP000823990"/>
    </source>
</evidence>
<protein>
    <submittedName>
        <fullName evidence="9">MFS transporter</fullName>
    </submittedName>
</protein>
<evidence type="ECO:0000256" key="7">
    <source>
        <dbReference type="SAM" id="Phobius"/>
    </source>
</evidence>
<name>A0A9D1TR30_9FIRM</name>
<evidence type="ECO:0000256" key="6">
    <source>
        <dbReference type="ARBA" id="ARBA00023136"/>
    </source>
</evidence>
<feature type="transmembrane region" description="Helical" evidence="7">
    <location>
        <begin position="298"/>
        <end position="319"/>
    </location>
</feature>
<accession>A0A9D1TR30</accession>
<comment type="similarity">
    <text evidence="2">Belongs to the major facilitator superfamily.</text>
</comment>
<feature type="transmembrane region" description="Helical" evidence="7">
    <location>
        <begin position="34"/>
        <end position="55"/>
    </location>
</feature>
<feature type="transmembrane region" description="Helical" evidence="7">
    <location>
        <begin position="156"/>
        <end position="176"/>
    </location>
</feature>
<reference evidence="9" key="2">
    <citation type="submission" date="2021-04" db="EMBL/GenBank/DDBJ databases">
        <authorList>
            <person name="Gilroy R."/>
        </authorList>
    </citation>
    <scope>NUCLEOTIDE SEQUENCE</scope>
    <source>
        <strain evidence="9">12435</strain>
    </source>
</reference>
<evidence type="ECO:0000256" key="5">
    <source>
        <dbReference type="ARBA" id="ARBA00022989"/>
    </source>
</evidence>
<dbReference type="PROSITE" id="PS50850">
    <property type="entry name" value="MFS"/>
    <property type="match status" value="1"/>
</dbReference>
<dbReference type="AlphaFoldDB" id="A0A9D1TR30"/>
<dbReference type="PANTHER" id="PTHR23514">
    <property type="entry name" value="BYPASS OF STOP CODON PROTEIN 6"/>
    <property type="match status" value="1"/>
</dbReference>
<dbReference type="InterPro" id="IPR011701">
    <property type="entry name" value="MFS"/>
</dbReference>
<feature type="transmembrane region" description="Helical" evidence="7">
    <location>
        <begin position="203"/>
        <end position="221"/>
    </location>
</feature>
<evidence type="ECO:0000256" key="4">
    <source>
        <dbReference type="ARBA" id="ARBA00022692"/>
    </source>
</evidence>
<dbReference type="Gene3D" id="1.20.1250.20">
    <property type="entry name" value="MFS general substrate transporter like domains"/>
    <property type="match status" value="1"/>
</dbReference>
<dbReference type="InterPro" id="IPR051788">
    <property type="entry name" value="MFS_Transporter"/>
</dbReference>
<gene>
    <name evidence="9" type="ORF">H9892_03615</name>
</gene>
<feature type="transmembrane region" description="Helical" evidence="7">
    <location>
        <begin position="241"/>
        <end position="261"/>
    </location>
</feature>
<feature type="transmembrane region" description="Helical" evidence="7">
    <location>
        <begin position="331"/>
        <end position="354"/>
    </location>
</feature>
<evidence type="ECO:0000256" key="2">
    <source>
        <dbReference type="ARBA" id="ARBA00008335"/>
    </source>
</evidence>
<keyword evidence="5 7" id="KW-1133">Transmembrane helix</keyword>
<evidence type="ECO:0000256" key="3">
    <source>
        <dbReference type="ARBA" id="ARBA00022448"/>
    </source>
</evidence>
<dbReference type="Pfam" id="PF07690">
    <property type="entry name" value="MFS_1"/>
    <property type="match status" value="1"/>
</dbReference>
<dbReference type="GO" id="GO:0022857">
    <property type="term" value="F:transmembrane transporter activity"/>
    <property type="evidence" value="ECO:0007669"/>
    <property type="project" value="InterPro"/>
</dbReference>
<proteinExistence type="inferred from homology"/>
<feature type="transmembrane region" description="Helical" evidence="7">
    <location>
        <begin position="125"/>
        <end position="144"/>
    </location>
</feature>
<dbReference type="Proteomes" id="UP000823990">
    <property type="component" value="Unassembled WGS sequence"/>
</dbReference>
<feature type="transmembrane region" description="Helical" evidence="7">
    <location>
        <begin position="273"/>
        <end position="292"/>
    </location>
</feature>
<evidence type="ECO:0000256" key="1">
    <source>
        <dbReference type="ARBA" id="ARBA00004651"/>
    </source>
</evidence>
<dbReference type="GO" id="GO:0005886">
    <property type="term" value="C:plasma membrane"/>
    <property type="evidence" value="ECO:0007669"/>
    <property type="project" value="UniProtKB-SubCell"/>
</dbReference>
<organism evidence="9 10">
    <name type="scientific">Candidatus Protoclostridium stercorigallinarum</name>
    <dbReference type="NCBI Taxonomy" id="2838741"/>
    <lineage>
        <taxon>Bacteria</taxon>
        <taxon>Bacillati</taxon>
        <taxon>Bacillota</taxon>
        <taxon>Clostridia</taxon>
        <taxon>Candidatus Protoclostridium</taxon>
    </lineage>
</organism>
<feature type="transmembrane region" description="Helical" evidence="7">
    <location>
        <begin position="62"/>
        <end position="86"/>
    </location>
</feature>
<comment type="subcellular location">
    <subcellularLocation>
        <location evidence="1">Cell membrane</location>
        <topology evidence="1">Multi-pass membrane protein</topology>
    </subcellularLocation>
</comment>
<dbReference type="InterPro" id="IPR036259">
    <property type="entry name" value="MFS_trans_sf"/>
</dbReference>
<feature type="transmembrane region" description="Helical" evidence="7">
    <location>
        <begin position="92"/>
        <end position="113"/>
    </location>
</feature>
<dbReference type="EMBL" id="DXHS01000061">
    <property type="protein sequence ID" value="HIW02405.1"/>
    <property type="molecule type" value="Genomic_DNA"/>
</dbReference>
<keyword evidence="6 7" id="KW-0472">Membrane</keyword>
<feature type="transmembrane region" description="Helical" evidence="7">
    <location>
        <begin position="360"/>
        <end position="380"/>
    </location>
</feature>
<dbReference type="PANTHER" id="PTHR23514:SF3">
    <property type="entry name" value="BYPASS OF STOP CODON PROTEIN 6"/>
    <property type="match status" value="1"/>
</dbReference>
<keyword evidence="4 7" id="KW-0812">Transmembrane</keyword>
<evidence type="ECO:0000313" key="9">
    <source>
        <dbReference type="EMBL" id="HIW02405.1"/>
    </source>
</evidence>
<feature type="domain" description="Major facilitator superfamily (MFS) profile" evidence="8">
    <location>
        <begin position="5"/>
        <end position="393"/>
    </location>
</feature>
<dbReference type="SUPFAM" id="SSF103473">
    <property type="entry name" value="MFS general substrate transporter"/>
    <property type="match status" value="1"/>
</dbReference>